<feature type="region of interest" description="Disordered" evidence="1">
    <location>
        <begin position="195"/>
        <end position="221"/>
    </location>
</feature>
<reference evidence="2 3" key="1">
    <citation type="journal article" date="2010" name="Science">
        <title>Genome expansion and gene loss in powdery mildew fungi reveal tradeoffs in extreme parasitism.</title>
        <authorList>
            <person name="Spanu P.D."/>
            <person name="Abbott J.C."/>
            <person name="Amselem J."/>
            <person name="Burgis T.A."/>
            <person name="Soanes D.M."/>
            <person name="Stueber K."/>
            <person name="Ver Loren van Themaat E."/>
            <person name="Brown J.K.M."/>
            <person name="Butcher S.A."/>
            <person name="Gurr S.J."/>
            <person name="Lebrun M.-H."/>
            <person name="Ridout C.J."/>
            <person name="Schulze-Lefert P."/>
            <person name="Talbot N.J."/>
            <person name="Ahmadinejad N."/>
            <person name="Ametz C."/>
            <person name="Barton G.R."/>
            <person name="Benjdia M."/>
            <person name="Bidzinski P."/>
            <person name="Bindschedler L.V."/>
            <person name="Both M."/>
            <person name="Brewer M.T."/>
            <person name="Cadle-Davidson L."/>
            <person name="Cadle-Davidson M.M."/>
            <person name="Collemare J."/>
            <person name="Cramer R."/>
            <person name="Frenkel O."/>
            <person name="Godfrey D."/>
            <person name="Harriman J."/>
            <person name="Hoede C."/>
            <person name="King B.C."/>
            <person name="Klages S."/>
            <person name="Kleemann J."/>
            <person name="Knoll D."/>
            <person name="Koti P.S."/>
            <person name="Kreplak J."/>
            <person name="Lopez-Ruiz F.J."/>
            <person name="Lu X."/>
            <person name="Maekawa T."/>
            <person name="Mahanil S."/>
            <person name="Micali C."/>
            <person name="Milgroom M.G."/>
            <person name="Montana G."/>
            <person name="Noir S."/>
            <person name="O'Connell R.J."/>
            <person name="Oberhaensli S."/>
            <person name="Parlange F."/>
            <person name="Pedersen C."/>
            <person name="Quesneville H."/>
            <person name="Reinhardt R."/>
            <person name="Rott M."/>
            <person name="Sacristan S."/>
            <person name="Schmidt S.M."/>
            <person name="Schoen M."/>
            <person name="Skamnioti P."/>
            <person name="Sommer H."/>
            <person name="Stephens A."/>
            <person name="Takahara H."/>
            <person name="Thordal-Christensen H."/>
            <person name="Vigouroux M."/>
            <person name="Wessling R."/>
            <person name="Wicker T."/>
            <person name="Panstruga R."/>
        </authorList>
    </citation>
    <scope>NUCLEOTIDE SEQUENCE [LARGE SCALE GENOMIC DNA]</scope>
    <source>
        <strain evidence="2">DH14</strain>
    </source>
</reference>
<evidence type="ECO:0000313" key="3">
    <source>
        <dbReference type="Proteomes" id="UP000015441"/>
    </source>
</evidence>
<dbReference type="HOGENOM" id="CLU_018153_0_1_1"/>
<keyword evidence="3" id="KW-1185">Reference proteome</keyword>
<name>N1JIY6_BLUG1</name>
<feature type="region of interest" description="Disordered" evidence="1">
    <location>
        <begin position="78"/>
        <end position="108"/>
    </location>
</feature>
<evidence type="ECO:0000313" key="2">
    <source>
        <dbReference type="EMBL" id="CCU83143.1"/>
    </source>
</evidence>
<feature type="region of interest" description="Disordered" evidence="1">
    <location>
        <begin position="242"/>
        <end position="264"/>
    </location>
</feature>
<feature type="region of interest" description="Disordered" evidence="1">
    <location>
        <begin position="22"/>
        <end position="47"/>
    </location>
</feature>
<dbReference type="InParanoid" id="N1JIY6"/>
<organism evidence="2 3">
    <name type="scientific">Blumeria graminis f. sp. hordei (strain DH14)</name>
    <name type="common">Barley powdery mildew</name>
    <name type="synonym">Oidium monilioides f. sp. hordei</name>
    <dbReference type="NCBI Taxonomy" id="546991"/>
    <lineage>
        <taxon>Eukaryota</taxon>
        <taxon>Fungi</taxon>
        <taxon>Dikarya</taxon>
        <taxon>Ascomycota</taxon>
        <taxon>Pezizomycotina</taxon>
        <taxon>Leotiomycetes</taxon>
        <taxon>Erysiphales</taxon>
        <taxon>Erysiphaceae</taxon>
        <taxon>Blumeria</taxon>
        <taxon>Blumeria hordei</taxon>
    </lineage>
</organism>
<evidence type="ECO:0000256" key="1">
    <source>
        <dbReference type="SAM" id="MobiDB-lite"/>
    </source>
</evidence>
<protein>
    <submittedName>
        <fullName evidence="2">TE1a</fullName>
    </submittedName>
</protein>
<dbReference type="AlphaFoldDB" id="N1JIY6"/>
<proteinExistence type="predicted"/>
<accession>N1JIY6</accession>
<gene>
    <name evidence="2" type="ORF">BGHDH14_bgh00050</name>
</gene>
<dbReference type="EMBL" id="CAUH01007598">
    <property type="protein sequence ID" value="CCU83143.1"/>
    <property type="molecule type" value="Genomic_DNA"/>
</dbReference>
<feature type="compositionally biased region" description="Polar residues" evidence="1">
    <location>
        <begin position="35"/>
        <end position="47"/>
    </location>
</feature>
<feature type="compositionally biased region" description="Polar residues" evidence="1">
    <location>
        <begin position="197"/>
        <end position="206"/>
    </location>
</feature>
<feature type="compositionally biased region" description="Polar residues" evidence="1">
    <location>
        <begin position="242"/>
        <end position="260"/>
    </location>
</feature>
<dbReference type="OrthoDB" id="3611560at2759"/>
<dbReference type="Proteomes" id="UP000015441">
    <property type="component" value="Unassembled WGS sequence"/>
</dbReference>
<comment type="caution">
    <text evidence="2">The sequence shown here is derived from an EMBL/GenBank/DDBJ whole genome shotgun (WGS) entry which is preliminary data.</text>
</comment>
<sequence>MLDVDSLDINKILKDLERLPDSIHSRPDATGASKAATSHKNTGNATIGHQTLPLMKVAVPDTRLTAILDVNTAKGAASTQNHLKHIPGTAEQNPTPHSGNERRQTEECPPLELRALIEADERRAAKTAENIKIYTAAINGVENALTPLSKGSSVQFIDSMKVYVRAAIAHFMIAGPGTTLPSLPPRPEIQAMAGKTAESTVGQQSEPQRKTAQAEVHQPKTTWASITRNGLQSIPVLTKAAQSTPKVTNSTRTAKISTGPTKPALQDETVSKMLELPQTKIEYVYRVPTGFAIRAENQEARTLILSLAGSFAQQDAILEKATDLTSLRIATVPVAINTIMGRVLITEEMVTDDIVRITKTVPVKVRPHGKGRLGAPYQSWVALFDKATTPRPGFRLFDDSGIAVRHQSRQGINQCKRCLQFHGTVTVSRDKRWGNYVGPIGIPAVTGTRGCSRAPACWNCSSTVHSTAECKAHTKCRNCGGPHRSDSRDCLAHPTNSGMASKDNLQAIRQASQRDFAAVTRAKAAVRRAEAAMTAAAEASNLNQPGFKSSNCFEVLMSDATATVAELYVNERRKRGLNAKHCACPSIRAWYRRGSCSRTSVEQTKEDNKGSPRIYLSSASRR</sequence>
<feature type="region of interest" description="Disordered" evidence="1">
    <location>
        <begin position="598"/>
        <end position="622"/>
    </location>
</feature>